<organism evidence="2 3">
    <name type="scientific">Agrobacterium tumefaciens</name>
    <dbReference type="NCBI Taxonomy" id="358"/>
    <lineage>
        <taxon>Bacteria</taxon>
        <taxon>Pseudomonadati</taxon>
        <taxon>Pseudomonadota</taxon>
        <taxon>Alphaproteobacteria</taxon>
        <taxon>Hyphomicrobiales</taxon>
        <taxon>Rhizobiaceae</taxon>
        <taxon>Rhizobium/Agrobacterium group</taxon>
        <taxon>Agrobacterium</taxon>
        <taxon>Agrobacterium tumefaciens complex</taxon>
    </lineage>
</organism>
<comment type="caution">
    <text evidence="2">The sequence shown here is derived from an EMBL/GenBank/DDBJ whole genome shotgun (WGS) entry which is preliminary data.</text>
</comment>
<evidence type="ECO:0000313" key="2">
    <source>
        <dbReference type="EMBL" id="KIP98093.1"/>
    </source>
</evidence>
<evidence type="ECO:0000313" key="3">
    <source>
        <dbReference type="Proteomes" id="UP000035017"/>
    </source>
</evidence>
<accession>A0A0D0KJ96</accession>
<dbReference type="EMBL" id="JXQV01000045">
    <property type="protein sequence ID" value="KIP98093.1"/>
    <property type="molecule type" value="Genomic_DNA"/>
</dbReference>
<protein>
    <recommendedName>
        <fullName evidence="1">Knr4/Smi1-like domain-containing protein</fullName>
    </recommendedName>
</protein>
<proteinExistence type="predicted"/>
<dbReference type="SUPFAM" id="SSF160631">
    <property type="entry name" value="SMI1/KNR4-like"/>
    <property type="match status" value="1"/>
</dbReference>
<evidence type="ECO:0000259" key="1">
    <source>
        <dbReference type="SMART" id="SM00860"/>
    </source>
</evidence>
<dbReference type="InterPro" id="IPR037883">
    <property type="entry name" value="Knr4/Smi1-like_sf"/>
</dbReference>
<feature type="domain" description="Knr4/Smi1-like" evidence="1">
    <location>
        <begin position="77"/>
        <end position="227"/>
    </location>
</feature>
<gene>
    <name evidence="2" type="ORF">RU07_22935</name>
</gene>
<sequence>MLDERKSNRESALVWRPVNPDMRREKKRLKQPVTRVDVDNIFTWHLDQHTVIENETDPELIKNRIWQRRVGVKESGRLTEAQIAAQEERLGIRLPLPWRDVYKHFNGGWVGTLHWGDRDKPQSDDIEPIPQSTHQYLALENVAPLRDLLPVEWEDLDLGRLYCSKLDPRLIAIACAGSQAVLLDYRQGTSPRVCKAFFSQSDDDPLAAWETHRFTFWWPNMAVFFRGLYLQNRAV</sequence>
<reference evidence="2 3" key="1">
    <citation type="submission" date="2014-12" db="EMBL/GenBank/DDBJ databases">
        <title>16Stimator: statistical estimation of ribosomal gene copy numbers from draft genome assemblies.</title>
        <authorList>
            <person name="Perisin M.A."/>
            <person name="Vetter M."/>
            <person name="Gilbert J.A."/>
            <person name="Bergelson J."/>
        </authorList>
    </citation>
    <scope>NUCLEOTIDE SEQUENCE [LARGE SCALE GENOMIC DNA]</scope>
    <source>
        <strain evidence="2 3">MEJ076</strain>
    </source>
</reference>
<dbReference type="AlphaFoldDB" id="A0A0D0KJ96"/>
<dbReference type="Proteomes" id="UP000035017">
    <property type="component" value="Unassembled WGS sequence"/>
</dbReference>
<dbReference type="Pfam" id="PF09346">
    <property type="entry name" value="SMI1_KNR4"/>
    <property type="match status" value="1"/>
</dbReference>
<name>A0A0D0KJ96_AGRTU</name>
<dbReference type="Gene3D" id="3.40.1580.10">
    <property type="entry name" value="SMI1/KNR4-like"/>
    <property type="match status" value="1"/>
</dbReference>
<dbReference type="SMART" id="SM00860">
    <property type="entry name" value="SMI1_KNR4"/>
    <property type="match status" value="1"/>
</dbReference>
<dbReference type="InterPro" id="IPR018958">
    <property type="entry name" value="Knr4/Smi1-like_dom"/>
</dbReference>